<keyword evidence="3" id="KW-0227">DNA damage</keyword>
<dbReference type="GO" id="GO:0000111">
    <property type="term" value="C:nucleotide-excision repair factor 2 complex"/>
    <property type="evidence" value="ECO:0007669"/>
    <property type="project" value="TreeGrafter"/>
</dbReference>
<name>A0A177AIQ7_9PEZI</name>
<dbReference type="Gene3D" id="3.30.70.2460">
    <property type="entry name" value="Rad4, beta-hairpin domain BHD3"/>
    <property type="match status" value="1"/>
</dbReference>
<evidence type="ECO:0000259" key="9">
    <source>
        <dbReference type="SMART" id="SM01032"/>
    </source>
</evidence>
<feature type="compositionally biased region" description="Acidic residues" evidence="6">
    <location>
        <begin position="1157"/>
        <end position="1168"/>
    </location>
</feature>
<dbReference type="InterPro" id="IPR018328">
    <property type="entry name" value="Rad4_beta-hairpin_dom3"/>
</dbReference>
<dbReference type="SMART" id="SM01032">
    <property type="entry name" value="BHD_3"/>
    <property type="match status" value="1"/>
</dbReference>
<dbReference type="InterPro" id="IPR042488">
    <property type="entry name" value="Rad4_BHD3_sf"/>
</dbReference>
<feature type="compositionally biased region" description="Basic and acidic residues" evidence="6">
    <location>
        <begin position="37"/>
        <end position="47"/>
    </location>
</feature>
<dbReference type="GO" id="GO:0005737">
    <property type="term" value="C:cytoplasm"/>
    <property type="evidence" value="ECO:0007669"/>
    <property type="project" value="TreeGrafter"/>
</dbReference>
<dbReference type="InterPro" id="IPR018325">
    <property type="entry name" value="Rad4/PNGase_transGLS-fold"/>
</dbReference>
<protein>
    <recommendedName>
        <fullName evidence="11">Xeroderma pigmentosum group C-complementing protein</fullName>
    </recommendedName>
</protein>
<feature type="compositionally biased region" description="Basic and acidic residues" evidence="6">
    <location>
        <begin position="247"/>
        <end position="265"/>
    </location>
</feature>
<dbReference type="Pfam" id="PF10403">
    <property type="entry name" value="BHD_1"/>
    <property type="match status" value="1"/>
</dbReference>
<dbReference type="InterPro" id="IPR036985">
    <property type="entry name" value="Transglutaminase-like_sf"/>
</dbReference>
<feature type="domain" description="Rad4 beta-hairpin" evidence="7">
    <location>
        <begin position="659"/>
        <end position="718"/>
    </location>
</feature>
<feature type="compositionally biased region" description="Basic residues" evidence="6">
    <location>
        <begin position="1073"/>
        <end position="1083"/>
    </location>
</feature>
<dbReference type="VEuPathDB" id="FungiDB:GMDG_07360"/>
<dbReference type="RefSeq" id="XP_024326430.1">
    <property type="nucleotide sequence ID" value="XM_024466171.1"/>
</dbReference>
<feature type="compositionally biased region" description="Polar residues" evidence="6">
    <location>
        <begin position="1040"/>
        <end position="1052"/>
    </location>
</feature>
<comment type="similarity">
    <text evidence="2">Belongs to the XPC family.</text>
</comment>
<accession>A0A177AIQ7</accession>
<evidence type="ECO:0000256" key="1">
    <source>
        <dbReference type="ARBA" id="ARBA00004123"/>
    </source>
</evidence>
<dbReference type="EMBL" id="KV441390">
    <property type="protein sequence ID" value="OAF61153.1"/>
    <property type="molecule type" value="Genomic_DNA"/>
</dbReference>
<evidence type="ECO:0000313" key="10">
    <source>
        <dbReference type="EMBL" id="OAF61153.1"/>
    </source>
</evidence>
<dbReference type="PANTHER" id="PTHR12135:SF2">
    <property type="entry name" value="DNA REPAIR PROTEIN RAD34"/>
    <property type="match status" value="1"/>
</dbReference>
<evidence type="ECO:0000259" key="8">
    <source>
        <dbReference type="SMART" id="SM01031"/>
    </source>
</evidence>
<feature type="compositionally biased region" description="Basic and acidic residues" evidence="6">
    <location>
        <begin position="1146"/>
        <end position="1156"/>
    </location>
</feature>
<evidence type="ECO:0000256" key="4">
    <source>
        <dbReference type="ARBA" id="ARBA00023204"/>
    </source>
</evidence>
<dbReference type="Proteomes" id="UP000077154">
    <property type="component" value="Unassembled WGS sequence"/>
</dbReference>
<dbReference type="GO" id="GO:0003684">
    <property type="term" value="F:damaged DNA binding"/>
    <property type="evidence" value="ECO:0007669"/>
    <property type="project" value="InterPro"/>
</dbReference>
<sequence>MPPFLPRKRLRSDSPNPGQELEPKPDAPKPKRGQTGNRDRTQTKEASGKSNTAIAPPRKKTLFDELDTGTQRSSPQTPSELLRSLGGGEEDEEESDSEYTEFEDVVAEKEDEDDDDDVEFEDIPQAGPSNADRPSISAAPAEQEDLDLTLTRETRISLANPHNKKQGPSKIERAVRVATHQMHVQFLMWHNSVRNRWCCDRALQEILTGELMKGTSFEKDLKRWRRDSGLGGEEVEENEKPKRKGKSKEENKKKENEKKENEKKEKVKKGKERSQADWGSSAQRAEIGSVNMSHGDPLFALLNRLSSYWKKRFTITAPGLKKVGYMSLQRIDDEIKSNRAEYDFERHGERIETKDSFKELANGHEGSRDVGAQLFTALLRGLGLEARMVVSLQPVGFGWSKNEEAVERKEKKIVSEEPDLQSFDESDDEGSTPTLKGKAPIKPKHRAPRSKQVRATSHISSNSTRRKGTKDPPIDLSEAEQNDDHSESIGMVADASPSRPQRKQPSKVYEKDLAPNYWIEVLSPVTNIWVPVNPFAPSDPVATNPELLLGFEPRGAKAEKAKQVMAYIIGFSSDGTAKDVTVRYLKRHTWPGKTKGVRMPVEKVLVYNRHGKVKRHEEYDWFKTVMSGYERREQQRSIIDDQEQATDLKAVKPQKKEAKKGEETLQSYKQSSEFVLQRHLRREEALLPTAKHVKLFTVKGKADAPATQEKVYLRKDVVSCKSVETWHKEGREPKVGEQPLKRVPFRAATTNRKRELAEAELASGGQKMLQGLYSRDQTGWIIPPPIEDGIIPKNGFGNMDCYVPSMVPKGAVHIPLRGTTRICRKLGIDFAEAVTGFEFGARMAIPIISGVVVAEENEEMVIEHWREYEAERLRKEDDKRTKAALGMWRKFLMGMRIMKRVREEYGEHGDENPDVLNPWTNKNTMDNVRANVEGDMSRQQMEQADEDMAGGFFPEGHEGEDVPQSFFPTRHEESEDDGGGFVIGQEEPDKKPTRNIPNTYPTPLSIQHNRAGESSIEVSGRESSPSSKPVAQVAPPINGATRSTARPFTISNRMGEDNTRDPADTDAQPAPNQRRHSLRRGGLGKRVPPSDDEDTTAVDLEGDHEERDVHIPEAKTPASRRKGKSTKLPVESPATRAMPKRKATRRSTETKSRYFEADDEDDFEYTDS</sequence>
<dbReference type="SMART" id="SM01031">
    <property type="entry name" value="BHD_2"/>
    <property type="match status" value="1"/>
</dbReference>
<dbReference type="OrthoDB" id="300780at2759"/>
<reference evidence="10" key="1">
    <citation type="submission" date="2016-03" db="EMBL/GenBank/DDBJ databases">
        <title>Updated assembly of Pseudogymnoascus destructans, the fungus causing white-nose syndrome of bats.</title>
        <authorList>
            <person name="Palmer J.M."/>
            <person name="Drees K.P."/>
            <person name="Foster J.T."/>
            <person name="Lindner D.L."/>
        </authorList>
    </citation>
    <scope>NUCLEOTIDE SEQUENCE [LARGE SCALE GENOMIC DNA]</scope>
    <source>
        <strain evidence="10">20631-21</strain>
    </source>
</reference>
<evidence type="ECO:0000256" key="2">
    <source>
        <dbReference type="ARBA" id="ARBA00009525"/>
    </source>
</evidence>
<dbReference type="Gene3D" id="2.20.20.110">
    <property type="entry name" value="Rad4, beta-hairpin domain BHD1"/>
    <property type="match status" value="1"/>
</dbReference>
<dbReference type="GO" id="GO:0006289">
    <property type="term" value="P:nucleotide-excision repair"/>
    <property type="evidence" value="ECO:0007669"/>
    <property type="project" value="InterPro"/>
</dbReference>
<feature type="region of interest" description="Disordered" evidence="6">
    <location>
        <begin position="406"/>
        <end position="508"/>
    </location>
</feature>
<organism evidence="10">
    <name type="scientific">Pseudogymnoascus destructans</name>
    <dbReference type="NCBI Taxonomy" id="655981"/>
    <lineage>
        <taxon>Eukaryota</taxon>
        <taxon>Fungi</taxon>
        <taxon>Dikarya</taxon>
        <taxon>Ascomycota</taxon>
        <taxon>Pezizomycotina</taxon>
        <taxon>Leotiomycetes</taxon>
        <taxon>Thelebolales</taxon>
        <taxon>Thelebolaceae</taxon>
        <taxon>Pseudogymnoascus</taxon>
    </lineage>
</organism>
<feature type="compositionally biased region" description="Basic residues" evidence="6">
    <location>
        <begin position="439"/>
        <end position="452"/>
    </location>
</feature>
<evidence type="ECO:0000259" key="7">
    <source>
        <dbReference type="SMART" id="SM01030"/>
    </source>
</evidence>
<dbReference type="FunFam" id="3.30.70.2460:FF:000001">
    <property type="entry name" value="DNA repair protein Rad4 family"/>
    <property type="match status" value="1"/>
</dbReference>
<feature type="compositionally biased region" description="Polar residues" evidence="6">
    <location>
        <begin position="995"/>
        <end position="1008"/>
    </location>
</feature>
<feature type="domain" description="Rad4 beta-hairpin" evidence="8">
    <location>
        <begin position="720"/>
        <end position="784"/>
    </location>
</feature>
<dbReference type="Pfam" id="PF03835">
    <property type="entry name" value="Rad4"/>
    <property type="match status" value="1"/>
</dbReference>
<dbReference type="AlphaFoldDB" id="A0A177AIQ7"/>
<feature type="compositionally biased region" description="Acidic residues" evidence="6">
    <location>
        <begin position="1090"/>
        <end position="1103"/>
    </location>
</feature>
<feature type="domain" description="Rad4 beta-hairpin" evidence="9">
    <location>
        <begin position="791"/>
        <end position="865"/>
    </location>
</feature>
<dbReference type="GeneID" id="36285591"/>
<feature type="compositionally biased region" description="Acidic residues" evidence="6">
    <location>
        <begin position="416"/>
        <end position="430"/>
    </location>
</feature>
<proteinExistence type="inferred from homology"/>
<dbReference type="Pfam" id="PF10405">
    <property type="entry name" value="BHD_3"/>
    <property type="match status" value="1"/>
</dbReference>
<dbReference type="InterPro" id="IPR004583">
    <property type="entry name" value="DNA_repair_Rad4"/>
</dbReference>
<dbReference type="GO" id="GO:0003697">
    <property type="term" value="F:single-stranded DNA binding"/>
    <property type="evidence" value="ECO:0007669"/>
    <property type="project" value="TreeGrafter"/>
</dbReference>
<dbReference type="InterPro" id="IPR018327">
    <property type="entry name" value="BHD_2"/>
</dbReference>
<keyword evidence="4" id="KW-0234">DNA repair</keyword>
<feature type="compositionally biased region" description="Basic and acidic residues" evidence="6">
    <location>
        <begin position="1104"/>
        <end position="1113"/>
    </location>
</feature>
<feature type="region of interest" description="Disordered" evidence="6">
    <location>
        <begin position="230"/>
        <end position="282"/>
    </location>
</feature>
<dbReference type="eggNOG" id="KOG2179">
    <property type="taxonomic scope" value="Eukaryota"/>
</dbReference>
<evidence type="ECO:0000256" key="6">
    <source>
        <dbReference type="SAM" id="MobiDB-lite"/>
    </source>
</evidence>
<evidence type="ECO:0008006" key="11">
    <source>
        <dbReference type="Google" id="ProtNLM"/>
    </source>
</evidence>
<feature type="compositionally biased region" description="Basic and acidic residues" evidence="6">
    <location>
        <begin position="1054"/>
        <end position="1063"/>
    </location>
</feature>
<dbReference type="SUPFAM" id="SSF54001">
    <property type="entry name" value="Cysteine proteinases"/>
    <property type="match status" value="1"/>
</dbReference>
<feature type="compositionally biased region" description="Basic and acidic residues" evidence="6">
    <location>
        <begin position="406"/>
        <end position="415"/>
    </location>
</feature>
<dbReference type="PANTHER" id="PTHR12135">
    <property type="entry name" value="DNA REPAIR PROTEIN XP-C / RAD4"/>
    <property type="match status" value="1"/>
</dbReference>
<dbReference type="GO" id="GO:0071942">
    <property type="term" value="C:XPC complex"/>
    <property type="evidence" value="ECO:0007669"/>
    <property type="project" value="TreeGrafter"/>
</dbReference>
<keyword evidence="5" id="KW-0539">Nucleus</keyword>
<dbReference type="Gene3D" id="3.90.260.10">
    <property type="entry name" value="Transglutaminase-like"/>
    <property type="match status" value="1"/>
</dbReference>
<feature type="compositionally biased region" description="Polar residues" evidence="6">
    <location>
        <begin position="68"/>
        <end position="79"/>
    </location>
</feature>
<dbReference type="InterPro" id="IPR038765">
    <property type="entry name" value="Papain-like_cys_pep_sf"/>
</dbReference>
<dbReference type="Pfam" id="PF10404">
    <property type="entry name" value="BHD_2"/>
    <property type="match status" value="1"/>
</dbReference>
<comment type="subcellular location">
    <subcellularLocation>
        <location evidence="1">Nucleus</location>
    </subcellularLocation>
</comment>
<feature type="compositionally biased region" description="Acidic residues" evidence="6">
    <location>
        <begin position="88"/>
        <end position="122"/>
    </location>
</feature>
<gene>
    <name evidence="10" type="ORF">VC83_02510</name>
</gene>
<dbReference type="InterPro" id="IPR018326">
    <property type="entry name" value="Rad4_beta-hairpin_dom1"/>
</dbReference>
<evidence type="ECO:0000256" key="5">
    <source>
        <dbReference type="ARBA" id="ARBA00023242"/>
    </source>
</evidence>
<feature type="region of interest" description="Disordered" evidence="6">
    <location>
        <begin position="949"/>
        <end position="1168"/>
    </location>
</feature>
<feature type="compositionally biased region" description="Basic residues" evidence="6">
    <location>
        <begin position="1"/>
        <end position="10"/>
    </location>
</feature>
<evidence type="ECO:0000256" key="3">
    <source>
        <dbReference type="ARBA" id="ARBA00022763"/>
    </source>
</evidence>
<feature type="region of interest" description="Disordered" evidence="6">
    <location>
        <begin position="1"/>
        <end position="137"/>
    </location>
</feature>
<dbReference type="SMART" id="SM01030">
    <property type="entry name" value="BHD_1"/>
    <property type="match status" value="1"/>
</dbReference>
<dbReference type="GO" id="GO:0006298">
    <property type="term" value="P:mismatch repair"/>
    <property type="evidence" value="ECO:0007669"/>
    <property type="project" value="TreeGrafter"/>
</dbReference>
<feature type="compositionally biased region" description="Polar residues" evidence="6">
    <location>
        <begin position="453"/>
        <end position="463"/>
    </location>
</feature>